<comment type="caution">
    <text evidence="19">The sequence shown here is derived from an EMBL/GenBank/DDBJ whole genome shotgun (WGS) entry which is preliminary data.</text>
</comment>
<evidence type="ECO:0000313" key="19">
    <source>
        <dbReference type="EMBL" id="KRG18345.1"/>
    </source>
</evidence>
<sequence>MKTIEWKLLSNSDKEKIINRNQCAQRDDILEKTQQIIEAVKQEGDAALLRLTEKFDQVVLQELKVSETEFKLAQTKVDSAELKAIKVAIERIKAYNIRQLPEAYVYEEEGIRCERQARPIQSVGLYVPGGTAPLISTVMMLAIPALVAGCKRRILCTPPDLNGNISPVLLIAAKICGIDEIFKVGGAQAIAAMAYGTMTVPKVDKIFGPGNAWVTQAKILCAIQAQVSIDLPAGPSELFVIADKSANPVFVAADLLSQAEHDILSQVVLATPDKLLAETVLKEIKIQLEKLPRKNIAEKSIENSLIIIVDDIKEAIEISNGYAPEHLSLQLKNTFDYQSMIESAGTVFLGNNTAESMGDYITGANHVLPTSGYARSQSGLSVLDFMKWVGFQEVSDAGLKKLGPIAQQLAEMEGLNGHKNAISYRLSEFENV</sequence>
<feature type="binding site" evidence="12 17">
    <location>
        <position position="418"/>
    </location>
    <ligand>
        <name>Zn(2+)</name>
        <dbReference type="ChEBI" id="CHEBI:29105"/>
    </ligand>
</feature>
<dbReference type="PROSITE" id="PS00611">
    <property type="entry name" value="HISOL_DEHYDROGENASE"/>
    <property type="match status" value="1"/>
</dbReference>
<dbReference type="STRING" id="437022.CC99x_01557"/>
<evidence type="ECO:0000256" key="17">
    <source>
        <dbReference type="PIRSR" id="PIRSR000099-4"/>
    </source>
</evidence>
<evidence type="ECO:0000256" key="13">
    <source>
        <dbReference type="PIRNR" id="PIRNR000099"/>
    </source>
</evidence>
<organism evidence="19">
    <name type="scientific">Candidatus Berkiella cookevillensis</name>
    <dbReference type="NCBI Taxonomy" id="437022"/>
    <lineage>
        <taxon>Bacteria</taxon>
        <taxon>Pseudomonadati</taxon>
        <taxon>Pseudomonadota</taxon>
        <taxon>Gammaproteobacteria</taxon>
        <taxon>Candidatus Berkiellales</taxon>
        <taxon>Candidatus Berkiellaceae</taxon>
        <taxon>Candidatus Berkiella</taxon>
    </lineage>
</organism>
<feature type="binding site" evidence="12 17">
    <location>
        <position position="258"/>
    </location>
    <ligand>
        <name>Zn(2+)</name>
        <dbReference type="ChEBI" id="CHEBI:29105"/>
    </ligand>
</feature>
<dbReference type="GO" id="GO:0008270">
    <property type="term" value="F:zinc ion binding"/>
    <property type="evidence" value="ECO:0007669"/>
    <property type="project" value="UniProtKB-UniRule"/>
</dbReference>
<keyword evidence="10 12" id="KW-0368">Histidine biosynthesis</keyword>
<dbReference type="EMBL" id="LKHV01000007">
    <property type="protein sequence ID" value="KRG18345.1"/>
    <property type="molecule type" value="Genomic_DNA"/>
</dbReference>
<dbReference type="InterPro" id="IPR022695">
    <property type="entry name" value="Histidinol_DH_monofunct"/>
</dbReference>
<dbReference type="Proteomes" id="UP000051494">
    <property type="component" value="Unassembled WGS sequence"/>
</dbReference>
<dbReference type="NCBIfam" id="TIGR00069">
    <property type="entry name" value="hisD"/>
    <property type="match status" value="1"/>
</dbReference>
<dbReference type="EC" id="1.1.1.23" evidence="4 12"/>
<dbReference type="InterPro" id="IPR001692">
    <property type="entry name" value="Histidinol_DH_CS"/>
</dbReference>
<feature type="binding site" evidence="12 16">
    <location>
        <position position="236"/>
    </location>
    <ligand>
        <name>substrate</name>
    </ligand>
</feature>
<feature type="binding site" evidence="12 16">
    <location>
        <position position="418"/>
    </location>
    <ligand>
        <name>substrate</name>
    </ligand>
</feature>
<keyword evidence="5 12" id="KW-0028">Amino-acid biosynthesis</keyword>
<evidence type="ECO:0000256" key="9">
    <source>
        <dbReference type="ARBA" id="ARBA00023027"/>
    </source>
</evidence>
<evidence type="ECO:0000256" key="7">
    <source>
        <dbReference type="ARBA" id="ARBA00022833"/>
    </source>
</evidence>
<evidence type="ECO:0000256" key="8">
    <source>
        <dbReference type="ARBA" id="ARBA00023002"/>
    </source>
</evidence>
<comment type="cofactor">
    <cofactor evidence="12 17">
        <name>Zn(2+)</name>
        <dbReference type="ChEBI" id="CHEBI:29105"/>
    </cofactor>
    <text evidence="12 17">Binds 1 zinc ion per subunit.</text>
</comment>
<dbReference type="PRINTS" id="PR00083">
    <property type="entry name" value="HOLDHDRGNASE"/>
</dbReference>
<dbReference type="PATRIC" id="fig|1590042.3.peg.1581"/>
<feature type="active site" description="Proton acceptor" evidence="12 14">
    <location>
        <position position="326"/>
    </location>
</feature>
<keyword evidence="21" id="KW-1185">Reference proteome</keyword>
<dbReference type="PANTHER" id="PTHR21256:SF2">
    <property type="entry name" value="HISTIDINE BIOSYNTHESIS TRIFUNCTIONAL PROTEIN"/>
    <property type="match status" value="1"/>
</dbReference>
<reference evidence="19" key="1">
    <citation type="submission" date="2015-09" db="EMBL/GenBank/DDBJ databases">
        <title>Draft Genome Sequences of Two Novel Amoeba-resistant Intranuclear Bacteria, Candidatus Berkiella cookevillensis and Candidatus Berkiella aquae.</title>
        <authorList>
            <person name="Mehari Y.T."/>
            <person name="Arivett B.A."/>
            <person name="Farone A.L."/>
            <person name="Gunderson J.H."/>
            <person name="Farone M.B."/>
        </authorList>
    </citation>
    <scope>NUCLEOTIDE SEQUENCE [LARGE SCALE GENOMIC DNA]</scope>
    <source>
        <strain evidence="19">CC99</strain>
    </source>
</reference>
<dbReference type="FunFam" id="3.40.50.1980:FF:000002">
    <property type="entry name" value="Histidinol dehydrogenase, chloroplastic"/>
    <property type="match status" value="1"/>
</dbReference>
<keyword evidence="7 12" id="KW-0862">Zinc</keyword>
<comment type="pathway">
    <text evidence="2 12">Amino-acid biosynthesis; L-histidine biosynthesis; L-histidine from 5-phospho-alpha-D-ribose 1-diphosphate: step 9/9.</text>
</comment>
<comment type="similarity">
    <text evidence="3 12 13 18">Belongs to the histidinol dehydrogenase family.</text>
</comment>
<reference evidence="20" key="2">
    <citation type="journal article" date="2016" name="Genome Announc.">
        <title>Draft Genome Sequences of Two Novel Amoeba-Resistant Intranuclear Bacteria, 'Candidatus Berkiella cookevillensis' and 'Candidatus Berkiella aquae'.</title>
        <authorList>
            <person name="Mehari Y.T."/>
            <person name="Arivett B.A."/>
            <person name="Farone A.L."/>
            <person name="Gunderson J.H."/>
            <person name="Farone M.B."/>
        </authorList>
    </citation>
    <scope>NUCLEOTIDE SEQUENCE</scope>
    <source>
        <strain evidence="20">CC99</strain>
    </source>
</reference>
<evidence type="ECO:0000313" key="21">
    <source>
        <dbReference type="Proteomes" id="UP000051494"/>
    </source>
</evidence>
<feature type="binding site" evidence="12 17">
    <location>
        <position position="261"/>
    </location>
    <ligand>
        <name>Zn(2+)</name>
        <dbReference type="ChEBI" id="CHEBI:29105"/>
    </ligand>
</feature>
<keyword evidence="8 12" id="KW-0560">Oxidoreductase</keyword>
<evidence type="ECO:0000256" key="6">
    <source>
        <dbReference type="ARBA" id="ARBA00022723"/>
    </source>
</evidence>
<evidence type="ECO:0000256" key="2">
    <source>
        <dbReference type="ARBA" id="ARBA00004940"/>
    </source>
</evidence>
<dbReference type="Gene3D" id="3.40.50.1980">
    <property type="entry name" value="Nitrogenase molybdenum iron protein domain"/>
    <property type="match status" value="2"/>
</dbReference>
<dbReference type="GO" id="GO:0051287">
    <property type="term" value="F:NAD binding"/>
    <property type="evidence" value="ECO:0007669"/>
    <property type="project" value="InterPro"/>
</dbReference>
<dbReference type="UniPathway" id="UPA00031">
    <property type="reaction ID" value="UER00014"/>
</dbReference>
<feature type="binding site" evidence="12 16">
    <location>
        <position position="326"/>
    </location>
    <ligand>
        <name>substrate</name>
    </ligand>
</feature>
<name>A0A0Q9YF79_9GAMM</name>
<dbReference type="EMBL" id="LKHV02000001">
    <property type="protein sequence ID" value="MCS5708108.1"/>
    <property type="molecule type" value="Genomic_DNA"/>
</dbReference>
<dbReference type="GO" id="GO:0004399">
    <property type="term" value="F:histidinol dehydrogenase activity"/>
    <property type="evidence" value="ECO:0007669"/>
    <property type="project" value="UniProtKB-UniRule"/>
</dbReference>
<dbReference type="FunFam" id="3.40.50.1980:FF:000001">
    <property type="entry name" value="Histidinol dehydrogenase"/>
    <property type="match status" value="1"/>
</dbReference>
<keyword evidence="9 12" id="KW-0520">NAD</keyword>
<accession>A0A0Q9YF79</accession>
<feature type="binding site" evidence="12 16">
    <location>
        <position position="359"/>
    </location>
    <ligand>
        <name>substrate</name>
    </ligand>
</feature>
<feature type="binding site" evidence="12 15">
    <location>
        <position position="211"/>
    </location>
    <ligand>
        <name>NAD(+)</name>
        <dbReference type="ChEBI" id="CHEBI:57540"/>
    </ligand>
</feature>
<keyword evidence="6 12" id="KW-0479">Metal-binding</keyword>
<evidence type="ECO:0000256" key="4">
    <source>
        <dbReference type="ARBA" id="ARBA00012965"/>
    </source>
</evidence>
<dbReference type="InterPro" id="IPR016161">
    <property type="entry name" value="Ald_DH/histidinol_DH"/>
</dbReference>
<evidence type="ECO:0000256" key="12">
    <source>
        <dbReference type="HAMAP-Rule" id="MF_01024"/>
    </source>
</evidence>
<protein>
    <recommendedName>
        <fullName evidence="4 12">Histidinol dehydrogenase</fullName>
        <shortName evidence="12">HDH</shortName>
        <ecNumber evidence="4 12">1.1.1.23</ecNumber>
    </recommendedName>
</protein>
<dbReference type="SUPFAM" id="SSF53720">
    <property type="entry name" value="ALDH-like"/>
    <property type="match status" value="1"/>
</dbReference>
<feature type="binding site" evidence="12 16">
    <location>
        <position position="261"/>
    </location>
    <ligand>
        <name>substrate</name>
    </ligand>
</feature>
<reference evidence="20" key="3">
    <citation type="submission" date="2021-06" db="EMBL/GenBank/DDBJ databases">
        <title>Genomic Description and Analysis of Intracellular Bacteria, Candidatus Berkiella cookevillensis and Candidatus Berkiella aquae.</title>
        <authorList>
            <person name="Kidane D.T."/>
            <person name="Mehari Y.T."/>
            <person name="Rice F.C."/>
            <person name="Arivett B.A."/>
            <person name="Farone A.L."/>
            <person name="Berk S.G."/>
            <person name="Farone M.B."/>
        </authorList>
    </citation>
    <scope>NUCLEOTIDE SEQUENCE</scope>
    <source>
        <strain evidence="20">CC99</strain>
    </source>
</reference>
<feature type="binding site" evidence="12 17">
    <location>
        <position position="359"/>
    </location>
    <ligand>
        <name>Zn(2+)</name>
        <dbReference type="ChEBI" id="CHEBI:29105"/>
    </ligand>
</feature>
<dbReference type="PIRSF" id="PIRSF000099">
    <property type="entry name" value="Histidinol_dh"/>
    <property type="match status" value="1"/>
</dbReference>
<dbReference type="OrthoDB" id="9805269at2"/>
<evidence type="ECO:0000256" key="16">
    <source>
        <dbReference type="PIRSR" id="PIRSR000099-3"/>
    </source>
</evidence>
<evidence type="ECO:0000313" key="20">
    <source>
        <dbReference type="EMBL" id="MCS5708108.1"/>
    </source>
</evidence>
<dbReference type="PANTHER" id="PTHR21256">
    <property type="entry name" value="HISTIDINOL DEHYDROGENASE HDH"/>
    <property type="match status" value="1"/>
</dbReference>
<dbReference type="AlphaFoldDB" id="A0A0Q9YF79"/>
<comment type="function">
    <text evidence="1 12">Catalyzes the sequential NAD-dependent oxidations of L-histidinol to L-histidinaldehyde and then to L-histidine.</text>
</comment>
<dbReference type="Pfam" id="PF00815">
    <property type="entry name" value="Histidinol_dh"/>
    <property type="match status" value="1"/>
</dbReference>
<feature type="active site" description="Proton acceptor" evidence="12 14">
    <location>
        <position position="325"/>
    </location>
</feature>
<feature type="binding site" evidence="12 16">
    <location>
        <position position="413"/>
    </location>
    <ligand>
        <name>substrate</name>
    </ligand>
</feature>
<dbReference type="HAMAP" id="MF_01024">
    <property type="entry name" value="HisD"/>
    <property type="match status" value="1"/>
</dbReference>
<gene>
    <name evidence="12 19" type="primary">hisD</name>
    <name evidence="20" type="ORF">CC99x_004240</name>
    <name evidence="19" type="ORF">CC99x_01557</name>
</gene>
<dbReference type="CDD" id="cd06572">
    <property type="entry name" value="Histidinol_dh"/>
    <property type="match status" value="1"/>
</dbReference>
<dbReference type="Gene3D" id="1.20.5.1300">
    <property type="match status" value="1"/>
</dbReference>
<evidence type="ECO:0000256" key="5">
    <source>
        <dbReference type="ARBA" id="ARBA00022605"/>
    </source>
</evidence>
<proteinExistence type="inferred from homology"/>
<evidence type="ECO:0000256" key="15">
    <source>
        <dbReference type="PIRSR" id="PIRSR000099-2"/>
    </source>
</evidence>
<feature type="binding site" evidence="12 16">
    <location>
        <position position="258"/>
    </location>
    <ligand>
        <name>substrate</name>
    </ligand>
</feature>
<evidence type="ECO:0000256" key="11">
    <source>
        <dbReference type="ARBA" id="ARBA00049489"/>
    </source>
</evidence>
<evidence type="ECO:0000256" key="14">
    <source>
        <dbReference type="PIRSR" id="PIRSR000099-1"/>
    </source>
</evidence>
<comment type="catalytic activity">
    <reaction evidence="11 12">
        <text>L-histidinol + 2 NAD(+) + H2O = L-histidine + 2 NADH + 3 H(+)</text>
        <dbReference type="Rhea" id="RHEA:20641"/>
        <dbReference type="ChEBI" id="CHEBI:15377"/>
        <dbReference type="ChEBI" id="CHEBI:15378"/>
        <dbReference type="ChEBI" id="CHEBI:57540"/>
        <dbReference type="ChEBI" id="CHEBI:57595"/>
        <dbReference type="ChEBI" id="CHEBI:57699"/>
        <dbReference type="ChEBI" id="CHEBI:57945"/>
        <dbReference type="EC" id="1.1.1.23"/>
    </reaction>
</comment>
<dbReference type="RefSeq" id="WP_057624649.1">
    <property type="nucleotide sequence ID" value="NZ_LKHV02000001.1"/>
</dbReference>
<dbReference type="GO" id="GO:0005829">
    <property type="term" value="C:cytosol"/>
    <property type="evidence" value="ECO:0007669"/>
    <property type="project" value="TreeGrafter"/>
</dbReference>
<evidence type="ECO:0000256" key="18">
    <source>
        <dbReference type="RuleBase" id="RU004175"/>
    </source>
</evidence>
<evidence type="ECO:0000256" key="10">
    <source>
        <dbReference type="ARBA" id="ARBA00023102"/>
    </source>
</evidence>
<evidence type="ECO:0000256" key="3">
    <source>
        <dbReference type="ARBA" id="ARBA00010178"/>
    </source>
</evidence>
<dbReference type="GO" id="GO:0000105">
    <property type="term" value="P:L-histidine biosynthetic process"/>
    <property type="evidence" value="ECO:0007669"/>
    <property type="project" value="UniProtKB-UniRule"/>
</dbReference>
<feature type="binding site" evidence="12 15">
    <location>
        <position position="188"/>
    </location>
    <ligand>
        <name>NAD(+)</name>
        <dbReference type="ChEBI" id="CHEBI:57540"/>
    </ligand>
</feature>
<evidence type="ECO:0000256" key="1">
    <source>
        <dbReference type="ARBA" id="ARBA00003850"/>
    </source>
</evidence>
<dbReference type="InterPro" id="IPR012131">
    <property type="entry name" value="Hstdl_DH"/>
</dbReference>
<feature type="binding site" evidence="12 15">
    <location>
        <position position="126"/>
    </location>
    <ligand>
        <name>NAD(+)</name>
        <dbReference type="ChEBI" id="CHEBI:57540"/>
    </ligand>
</feature>